<feature type="chain" id="PRO_5046456006" description="DUF6850 domain-containing protein" evidence="1">
    <location>
        <begin position="25"/>
        <end position="511"/>
    </location>
</feature>
<evidence type="ECO:0000313" key="3">
    <source>
        <dbReference type="EMBL" id="GAA4146360.1"/>
    </source>
</evidence>
<keyword evidence="1" id="KW-0732">Signal</keyword>
<evidence type="ECO:0000313" key="4">
    <source>
        <dbReference type="Proteomes" id="UP001500101"/>
    </source>
</evidence>
<organism evidence="3 4">
    <name type="scientific">Sphingobacterium kyonggiense</name>
    <dbReference type="NCBI Taxonomy" id="714075"/>
    <lineage>
        <taxon>Bacteria</taxon>
        <taxon>Pseudomonadati</taxon>
        <taxon>Bacteroidota</taxon>
        <taxon>Sphingobacteriia</taxon>
        <taxon>Sphingobacteriales</taxon>
        <taxon>Sphingobacteriaceae</taxon>
        <taxon>Sphingobacterium</taxon>
    </lineage>
</organism>
<accession>A0ABP7Z3C2</accession>
<feature type="domain" description="DUF6850" evidence="2">
    <location>
        <begin position="54"/>
        <end position="511"/>
    </location>
</feature>
<name>A0ABP7Z3C2_9SPHI</name>
<evidence type="ECO:0000256" key="1">
    <source>
        <dbReference type="SAM" id="SignalP"/>
    </source>
</evidence>
<sequence>MKIQFKLYSISLLLSLCSLSSLKAQENIDYIENWNLKQTYEYLLKNRVWIKEGIKDNFSFLELDGKYEKGNWMEAQDANQIRQLTFKTEGKHDLGNFSVWGNFQYSRTMEDSVQLRHQSRINPDAPLYFGSLRKNYYERDLYKINGVVRYDFADGAMPLAVDFDYRVGNHFSNNDPRARIADYQFNSKFFVGRKFNQFDIYLSGLYGYGRERVGVGYKNDQHMNNTSDPLYVNWLMNGFGRTNQQIRDMNYNDDMDRYGISLLASTSINPHHKLNGKVEYIKETQLFKFFDSSPETFTRLNKYNRQSISADILWNTTFTNPNRNSSFRLQLENIQGDDFNYSISSNNYVYLENKAILETVQGWNKWQAKAAITYLQRDSEDGSMGINLAYTHVLPSLNLGYTFDLAEKHRLQPSIGFSYRKVLNELFKYPAISPGIFTDVIMLKNYNFFSTAASQFSFALDYQFRKSSSTAFHIGFHSDYYKRAAQNTANPYYQFIGKDRLNSRLTFSVYF</sequence>
<gene>
    <name evidence="3" type="ORF">GCM10022216_31180</name>
</gene>
<feature type="signal peptide" evidence="1">
    <location>
        <begin position="1"/>
        <end position="24"/>
    </location>
</feature>
<dbReference type="Proteomes" id="UP001500101">
    <property type="component" value="Unassembled WGS sequence"/>
</dbReference>
<protein>
    <recommendedName>
        <fullName evidence="2">DUF6850 domain-containing protein</fullName>
    </recommendedName>
</protein>
<keyword evidence="4" id="KW-1185">Reference proteome</keyword>
<reference evidence="4" key="1">
    <citation type="journal article" date="2019" name="Int. J. Syst. Evol. Microbiol.">
        <title>The Global Catalogue of Microorganisms (GCM) 10K type strain sequencing project: providing services to taxonomists for standard genome sequencing and annotation.</title>
        <authorList>
            <consortium name="The Broad Institute Genomics Platform"/>
            <consortium name="The Broad Institute Genome Sequencing Center for Infectious Disease"/>
            <person name="Wu L."/>
            <person name="Ma J."/>
        </authorList>
    </citation>
    <scope>NUCLEOTIDE SEQUENCE [LARGE SCALE GENOMIC DNA]</scope>
    <source>
        <strain evidence="4">JCM 16704</strain>
    </source>
</reference>
<dbReference type="Pfam" id="PF21012">
    <property type="entry name" value="DUF6850"/>
    <property type="match status" value="1"/>
</dbReference>
<dbReference type="EMBL" id="BAAAZI010000012">
    <property type="protein sequence ID" value="GAA4146360.1"/>
    <property type="molecule type" value="Genomic_DNA"/>
</dbReference>
<evidence type="ECO:0000259" key="2">
    <source>
        <dbReference type="Pfam" id="PF21012"/>
    </source>
</evidence>
<dbReference type="RefSeq" id="WP_344675714.1">
    <property type="nucleotide sequence ID" value="NZ_BAAAZI010000012.1"/>
</dbReference>
<proteinExistence type="predicted"/>
<comment type="caution">
    <text evidence="3">The sequence shown here is derived from an EMBL/GenBank/DDBJ whole genome shotgun (WGS) entry which is preliminary data.</text>
</comment>
<dbReference type="InterPro" id="IPR049236">
    <property type="entry name" value="DUF6850"/>
</dbReference>